<dbReference type="Proteomes" id="UP000683417">
    <property type="component" value="Unassembled WGS sequence"/>
</dbReference>
<evidence type="ECO:0000313" key="2">
    <source>
        <dbReference type="Proteomes" id="UP000683417"/>
    </source>
</evidence>
<accession>A0A9W4GBD3</accession>
<comment type="caution">
    <text evidence="1">The sequence shown here is derived from an EMBL/GenBank/DDBJ whole genome shotgun (WGS) entry which is preliminary data.</text>
</comment>
<sequence>MTQPTPRSGRSQCSQIETRTTRINTSLSYLSFCIEQALRIRKIRPIDTRNNILYSRSQQ</sequence>
<dbReference type="EMBL" id="CAJHIT010000002">
    <property type="protein sequence ID" value="CAD6499357.1"/>
    <property type="molecule type" value="Genomic_DNA"/>
</dbReference>
<name>A0A9W4GBD3_BLUGR</name>
<proteinExistence type="predicted"/>
<organism evidence="1 2">
    <name type="scientific">Blumeria graminis f. sp. triticale</name>
    <dbReference type="NCBI Taxonomy" id="1689686"/>
    <lineage>
        <taxon>Eukaryota</taxon>
        <taxon>Fungi</taxon>
        <taxon>Dikarya</taxon>
        <taxon>Ascomycota</taxon>
        <taxon>Pezizomycotina</taxon>
        <taxon>Leotiomycetes</taxon>
        <taxon>Erysiphales</taxon>
        <taxon>Erysiphaceae</taxon>
        <taxon>Blumeria</taxon>
    </lineage>
</organism>
<gene>
    <name evidence="1" type="ORF">BGTH12_LOCUS715</name>
</gene>
<reference evidence="1" key="1">
    <citation type="submission" date="2020-10" db="EMBL/GenBank/DDBJ databases">
        <authorList>
            <person name="Muller C M."/>
        </authorList>
    </citation>
    <scope>NUCLEOTIDE SEQUENCE</scope>
    <source>
        <strain evidence="1">THUN-12</strain>
    </source>
</reference>
<evidence type="ECO:0000313" key="1">
    <source>
        <dbReference type="EMBL" id="CAD6499357.1"/>
    </source>
</evidence>
<dbReference type="AlphaFoldDB" id="A0A9W4GBD3"/>
<protein>
    <submittedName>
        <fullName evidence="1">BgTH12-03477</fullName>
    </submittedName>
</protein>